<dbReference type="Gene3D" id="3.40.50.300">
    <property type="entry name" value="P-loop containing nucleotide triphosphate hydrolases"/>
    <property type="match status" value="2"/>
</dbReference>
<dbReference type="PANTHER" id="PTHR45709:SF2">
    <property type="entry name" value="LARGE SUBUNIT GTPASE 1 HOMOLOG"/>
    <property type="match status" value="1"/>
</dbReference>
<comment type="caution">
    <text evidence="8">The sequence shown here is derived from an EMBL/GenBank/DDBJ whole genome shotgun (WGS) entry which is preliminary data.</text>
</comment>
<dbReference type="GO" id="GO:0003924">
    <property type="term" value="F:GTPase activity"/>
    <property type="evidence" value="ECO:0007669"/>
    <property type="project" value="InterPro"/>
</dbReference>
<feature type="compositionally biased region" description="Low complexity" evidence="6">
    <location>
        <begin position="375"/>
        <end position="386"/>
    </location>
</feature>
<evidence type="ECO:0000259" key="7">
    <source>
        <dbReference type="PROSITE" id="PS51721"/>
    </source>
</evidence>
<dbReference type="SUPFAM" id="SSF52540">
    <property type="entry name" value="P-loop containing nucleoside triphosphate hydrolases"/>
    <property type="match status" value="1"/>
</dbReference>
<proteinExistence type="predicted"/>
<feature type="compositionally biased region" description="Acidic residues" evidence="6">
    <location>
        <begin position="337"/>
        <end position="349"/>
    </location>
</feature>
<evidence type="ECO:0000256" key="4">
    <source>
        <dbReference type="ARBA" id="ARBA00022801"/>
    </source>
</evidence>
<evidence type="ECO:0000256" key="2">
    <source>
        <dbReference type="ARBA" id="ARBA00022490"/>
    </source>
</evidence>
<reference evidence="8 9" key="1">
    <citation type="submission" date="2021-12" db="EMBL/GenBank/DDBJ databases">
        <title>High titer production of polyol ester of fatty acids by Rhodotorula paludigena BS15 towards product separation-free biomass refinery.</title>
        <authorList>
            <person name="Mano J."/>
            <person name="Ono H."/>
            <person name="Tanaka T."/>
            <person name="Naito K."/>
            <person name="Sushida H."/>
            <person name="Ike M."/>
            <person name="Tokuyasu K."/>
            <person name="Kitaoka M."/>
        </authorList>
    </citation>
    <scope>NUCLEOTIDE SEQUENCE [LARGE SCALE GENOMIC DNA]</scope>
    <source>
        <strain evidence="8 9">BS15</strain>
    </source>
</reference>
<evidence type="ECO:0000256" key="5">
    <source>
        <dbReference type="ARBA" id="ARBA00023134"/>
    </source>
</evidence>
<keyword evidence="3" id="KW-0547">Nucleotide-binding</keyword>
<evidence type="ECO:0000256" key="1">
    <source>
        <dbReference type="ARBA" id="ARBA00004496"/>
    </source>
</evidence>
<dbReference type="CDD" id="cd01857">
    <property type="entry name" value="HSR1_MMR1"/>
    <property type="match status" value="1"/>
</dbReference>
<evidence type="ECO:0000313" key="8">
    <source>
        <dbReference type="EMBL" id="GJN89495.1"/>
    </source>
</evidence>
<dbReference type="InterPro" id="IPR027417">
    <property type="entry name" value="P-loop_NTPase"/>
</dbReference>
<evidence type="ECO:0000256" key="6">
    <source>
        <dbReference type="SAM" id="MobiDB-lite"/>
    </source>
</evidence>
<feature type="region of interest" description="Disordered" evidence="6">
    <location>
        <begin position="41"/>
        <end position="70"/>
    </location>
</feature>
<dbReference type="AlphaFoldDB" id="A0AAV5GAC2"/>
<gene>
    <name evidence="8" type="ORF">Rhopal_002482-T1</name>
</gene>
<dbReference type="PROSITE" id="PS51721">
    <property type="entry name" value="G_CP"/>
    <property type="match status" value="1"/>
</dbReference>
<feature type="region of interest" description="Disordered" evidence="6">
    <location>
        <begin position="375"/>
        <end position="420"/>
    </location>
</feature>
<dbReference type="Pfam" id="PF01926">
    <property type="entry name" value="MMR_HSR1"/>
    <property type="match status" value="1"/>
</dbReference>
<dbReference type="GO" id="GO:0000054">
    <property type="term" value="P:ribosomal subunit export from nucleus"/>
    <property type="evidence" value="ECO:0007669"/>
    <property type="project" value="TreeGrafter"/>
</dbReference>
<keyword evidence="5" id="KW-0342">GTP-binding</keyword>
<sequence>MKALELQRTALEHCKEGEIAISLWNQQQVFPSPRSLGCKLTSSSSLRRATVPNGRPERKNGAQKRKVDKSGLGRAIINRKARAARDAADPTLNTSTIESGLSSVTQENDLDEFLNTAQLADTDFSAERQNIKVVISDPNLNPAASHNPYLLTPQQEAELRSKQRENRERLQVPRRPPWTRQMTVVELERQERDAFLEWRRGLADLQDNQALLLTPFERNLEVWRQLWRTLERSDLIVQIVDARNPLTFRSEDLEKYVLELNVLEAKGEQGEGGSTPKRKNLLLINKADLLTQRQRAGWADYFESNNIQYAFFSAANGIALQEERARLEELEALRLADEEDEDSEEDSDDGLVPGMKIPKSGNKLRGLEKKGALTATPAAAAAARPRVVGRDEESDSESEEEESGGAGKIRRGVGISLPGSNENPRTRILSVLELEDLFLSHAPEVSLAAGHGNEKLVVGLVGYPNVGKSSTINALIGEKKVSVSSTPGKTKHFQTIRLSPDVLLCDCPGLVFPQFASTKAELVCNGVLPIDQLREFTGPVELLTRRIPKEVLEGTYGLRINILPENEGGTGQLTAAEFLTTFCIGRGFFTGGQGNPDHSRASRLVLKDYVNGKLLYCHPPPTISADDFNAETRDLELLRAQNRLKRKMAPTTRVGKDSDYYVHSPAAVAAGVAGSAPAGGSGRQTAKASALDSSFFGSGTGAAVILGTRGKKDAKDADGKKHYKKKREKQRSGRGYD</sequence>
<accession>A0AAV5GAC2</accession>
<name>A0AAV5GAC2_9BASI</name>
<dbReference type="GO" id="GO:0005829">
    <property type="term" value="C:cytosol"/>
    <property type="evidence" value="ECO:0007669"/>
    <property type="project" value="TreeGrafter"/>
</dbReference>
<keyword evidence="4" id="KW-0378">Hydrolase</keyword>
<feature type="domain" description="CP-type G" evidence="7">
    <location>
        <begin position="223"/>
        <end position="513"/>
    </location>
</feature>
<dbReference type="PANTHER" id="PTHR45709">
    <property type="entry name" value="LARGE SUBUNIT GTPASE 1 HOMOLOG-RELATED"/>
    <property type="match status" value="1"/>
</dbReference>
<keyword evidence="2" id="KW-0963">Cytoplasm</keyword>
<comment type="subcellular location">
    <subcellularLocation>
        <location evidence="1">Cytoplasm</location>
    </subcellularLocation>
</comment>
<feature type="region of interest" description="Disordered" evidence="6">
    <location>
        <begin position="707"/>
        <end position="737"/>
    </location>
</feature>
<feature type="compositionally biased region" description="Polar residues" evidence="6">
    <location>
        <begin position="91"/>
        <end position="100"/>
    </location>
</feature>
<dbReference type="Proteomes" id="UP001342314">
    <property type="component" value="Unassembled WGS sequence"/>
</dbReference>
<evidence type="ECO:0000256" key="3">
    <source>
        <dbReference type="ARBA" id="ARBA00022741"/>
    </source>
</evidence>
<feature type="compositionally biased region" description="Basic and acidic residues" evidence="6">
    <location>
        <begin position="710"/>
        <end position="720"/>
    </location>
</feature>
<feature type="compositionally biased region" description="Acidic residues" evidence="6">
    <location>
        <begin position="392"/>
        <end position="403"/>
    </location>
</feature>
<protein>
    <recommendedName>
        <fullName evidence="7">CP-type G domain-containing protein</fullName>
    </recommendedName>
</protein>
<dbReference type="EMBL" id="BQKY01000005">
    <property type="protein sequence ID" value="GJN89495.1"/>
    <property type="molecule type" value="Genomic_DNA"/>
</dbReference>
<dbReference type="InterPro" id="IPR043358">
    <property type="entry name" value="GNL1-like"/>
</dbReference>
<dbReference type="InterPro" id="IPR030378">
    <property type="entry name" value="G_CP_dom"/>
</dbReference>
<dbReference type="InterPro" id="IPR006073">
    <property type="entry name" value="GTP-bd"/>
</dbReference>
<keyword evidence="9" id="KW-1185">Reference proteome</keyword>
<dbReference type="GO" id="GO:0005525">
    <property type="term" value="F:GTP binding"/>
    <property type="evidence" value="ECO:0007669"/>
    <property type="project" value="UniProtKB-KW"/>
</dbReference>
<feature type="region of interest" description="Disordered" evidence="6">
    <location>
        <begin position="335"/>
        <end position="363"/>
    </location>
</feature>
<organism evidence="8 9">
    <name type="scientific">Rhodotorula paludigena</name>
    <dbReference type="NCBI Taxonomy" id="86838"/>
    <lineage>
        <taxon>Eukaryota</taxon>
        <taxon>Fungi</taxon>
        <taxon>Dikarya</taxon>
        <taxon>Basidiomycota</taxon>
        <taxon>Pucciniomycotina</taxon>
        <taxon>Microbotryomycetes</taxon>
        <taxon>Sporidiobolales</taxon>
        <taxon>Sporidiobolaceae</taxon>
        <taxon>Rhodotorula</taxon>
    </lineage>
</organism>
<evidence type="ECO:0000313" key="9">
    <source>
        <dbReference type="Proteomes" id="UP001342314"/>
    </source>
</evidence>
<feature type="region of interest" description="Disordered" evidence="6">
    <location>
        <begin position="81"/>
        <end position="100"/>
    </location>
</feature>